<protein>
    <submittedName>
        <fullName evidence="2">Outer membrane beta-barrel protein</fullName>
    </submittedName>
</protein>
<dbReference type="InterPro" id="IPR025665">
    <property type="entry name" value="Beta-barrel_OMP_2"/>
</dbReference>
<evidence type="ECO:0000313" key="2">
    <source>
        <dbReference type="EMBL" id="WKN37842.1"/>
    </source>
</evidence>
<evidence type="ECO:0000259" key="1">
    <source>
        <dbReference type="Pfam" id="PF13568"/>
    </source>
</evidence>
<reference evidence="2" key="2">
    <citation type="journal article" date="2024" name="Antonie Van Leeuwenhoek">
        <title>Roseihalotalea indica gen. nov., sp. nov., a halophilic Bacteroidetes from mesopelagic Southwest Indian Ocean with higher carbohydrate metabolic potential.</title>
        <authorList>
            <person name="Chen B."/>
            <person name="Zhang M."/>
            <person name="Lin D."/>
            <person name="Ye J."/>
            <person name="Tang K."/>
        </authorList>
    </citation>
    <scope>NUCLEOTIDE SEQUENCE</scope>
    <source>
        <strain evidence="2">TK19036</strain>
    </source>
</reference>
<sequence length="208" mass="22800">MRLSLLILLLVLPLFSMGQRSHIGVLGGAIASNFTSAPFFPQSEPILGTTVGFYYNRPVSAGLSLESGFSLAQKGARHDPGLFFYSPVPSSSRLSLSYLSLPVLARVRLSDQVSIHGGGYLATLIHSYYFSTLKTTGETQESTNWDIIEQNSAYARHDFGLQVGARCVFSEHLVVNASYDHGIGRPFSRVFNDGPRNRSVSMSVGYQW</sequence>
<feature type="domain" description="Outer membrane protein beta-barrel" evidence="1">
    <location>
        <begin position="20"/>
        <end position="184"/>
    </location>
</feature>
<reference evidence="2" key="1">
    <citation type="journal article" date="2023" name="Comput. Struct. Biotechnol. J.">
        <title>Discovery of a novel marine Bacteroidetes with a rich repertoire of carbohydrate-active enzymes.</title>
        <authorList>
            <person name="Chen B."/>
            <person name="Liu G."/>
            <person name="Chen Q."/>
            <person name="Wang H."/>
            <person name="Liu L."/>
            <person name="Tang K."/>
        </authorList>
    </citation>
    <scope>NUCLEOTIDE SEQUENCE</scope>
    <source>
        <strain evidence="2">TK19036</strain>
    </source>
</reference>
<dbReference type="EMBL" id="CP120682">
    <property type="protein sequence ID" value="WKN37842.1"/>
    <property type="molecule type" value="Genomic_DNA"/>
</dbReference>
<dbReference type="AlphaFoldDB" id="A0AA49JJ08"/>
<dbReference type="Pfam" id="PF13568">
    <property type="entry name" value="OMP_b-brl_2"/>
    <property type="match status" value="1"/>
</dbReference>
<organism evidence="2">
    <name type="scientific">Roseihalotalea indica</name>
    <dbReference type="NCBI Taxonomy" id="2867963"/>
    <lineage>
        <taxon>Bacteria</taxon>
        <taxon>Pseudomonadati</taxon>
        <taxon>Bacteroidota</taxon>
        <taxon>Cytophagia</taxon>
        <taxon>Cytophagales</taxon>
        <taxon>Catalimonadaceae</taxon>
        <taxon>Roseihalotalea</taxon>
    </lineage>
</organism>
<name>A0AA49JJ08_9BACT</name>
<gene>
    <name evidence="2" type="ORF">K4G66_03855</name>
</gene>
<accession>A0AA49JJ08</accession>
<proteinExistence type="predicted"/>